<gene>
    <name evidence="3" type="ORF">KYE_03110</name>
</gene>
<feature type="domain" description="Glycosyl transferase family 1" evidence="2">
    <location>
        <begin position="198"/>
        <end position="333"/>
    </location>
</feature>
<evidence type="ECO:0000313" key="4">
    <source>
        <dbReference type="Proteomes" id="UP000003208"/>
    </source>
</evidence>
<protein>
    <submittedName>
        <fullName evidence="3">Glycosyl transferase group 1</fullName>
    </submittedName>
</protein>
<evidence type="ECO:0000313" key="3">
    <source>
        <dbReference type="EMBL" id="EHJ06122.1"/>
    </source>
</evidence>
<dbReference type="GO" id="GO:0016757">
    <property type="term" value="F:glycosyltransferase activity"/>
    <property type="evidence" value="ECO:0007669"/>
    <property type="project" value="InterPro"/>
</dbReference>
<dbReference type="PANTHER" id="PTHR46401:SF2">
    <property type="entry name" value="GLYCOSYLTRANSFERASE WBBK-RELATED"/>
    <property type="match status" value="1"/>
</dbReference>
<accession>G6YP60</accession>
<sequence>MIVHVCNNYVSSKVHGKIVEKISVLFPGHQSVFIPIRKKSDAWVNSFFSGDVSFKYSRYPRFIKYFPFIKVLYNFLKFRRFFKGLDDSLPTRSVLAHTLWTDGSIAYFAYKAFGLRYSVVIRNTDINIFIPKLPQYRWFVKKIISNADSVIFVNGVYQQRLSERFPELYRCIRNSWLIYNGLDDFWLGSKFFGDFSSRDCVCYVGAFNHNKNLRNIYGSVKEARKSNPKIKLVLIGGTQAEFLKVVQSDVIPNWVSVLGKVKEKEVISSYLRRSFVFSMPSFSETFGLVYLEALSQGCNLICSRGEGVDGVVFGDHITLVDPNDVNEIADAVLNYYGRDFPSGNKKAISEFLDEFSWERVAHKYFDAIPK</sequence>
<evidence type="ECO:0000259" key="2">
    <source>
        <dbReference type="Pfam" id="PF00534"/>
    </source>
</evidence>
<dbReference type="Pfam" id="PF00534">
    <property type="entry name" value="Glycos_transf_1"/>
    <property type="match status" value="1"/>
</dbReference>
<dbReference type="Gene3D" id="3.40.50.2000">
    <property type="entry name" value="Glycogen Phosphorylase B"/>
    <property type="match status" value="2"/>
</dbReference>
<dbReference type="PANTHER" id="PTHR46401">
    <property type="entry name" value="GLYCOSYLTRANSFERASE WBBK-RELATED"/>
    <property type="match status" value="1"/>
</dbReference>
<dbReference type="AlphaFoldDB" id="G6YP60"/>
<reference evidence="3 4" key="1">
    <citation type="journal article" date="2012" name="J. Bacteriol.">
        <title>Genome sequence of deep-sea manganese-oxidizing bacterium Marinobacter manganoxydans MnI7-9.</title>
        <authorList>
            <person name="Wang H."/>
            <person name="Li H."/>
            <person name="Shao Z."/>
            <person name="Liao S."/>
            <person name="Johnstone L."/>
            <person name="Rensing C."/>
            <person name="Wang G."/>
        </authorList>
    </citation>
    <scope>NUCLEOTIDE SEQUENCE [LARGE SCALE GENOMIC DNA]</scope>
    <source>
        <strain evidence="3 4">MnI7-9</strain>
    </source>
</reference>
<proteinExistence type="predicted"/>
<dbReference type="GO" id="GO:0009103">
    <property type="term" value="P:lipopolysaccharide biosynthetic process"/>
    <property type="evidence" value="ECO:0007669"/>
    <property type="project" value="TreeGrafter"/>
</dbReference>
<dbReference type="InterPro" id="IPR001296">
    <property type="entry name" value="Glyco_trans_1"/>
</dbReference>
<dbReference type="RefSeq" id="WP_008170266.1">
    <property type="nucleotide sequence ID" value="NZ_AGTR01000013.1"/>
</dbReference>
<organism evidence="3 4">
    <name type="scientific">Marinobacter manganoxydans MnI7-9</name>
    <dbReference type="NCBI Taxonomy" id="1094979"/>
    <lineage>
        <taxon>Bacteria</taxon>
        <taxon>Pseudomonadati</taxon>
        <taxon>Pseudomonadota</taxon>
        <taxon>Gammaproteobacteria</taxon>
        <taxon>Pseudomonadales</taxon>
        <taxon>Marinobacteraceae</taxon>
        <taxon>Marinobacter</taxon>
    </lineage>
</organism>
<keyword evidence="1 3" id="KW-0808">Transferase</keyword>
<dbReference type="CDD" id="cd03801">
    <property type="entry name" value="GT4_PimA-like"/>
    <property type="match status" value="1"/>
</dbReference>
<evidence type="ECO:0000256" key="1">
    <source>
        <dbReference type="ARBA" id="ARBA00022679"/>
    </source>
</evidence>
<dbReference type="SUPFAM" id="SSF53756">
    <property type="entry name" value="UDP-Glycosyltransferase/glycogen phosphorylase"/>
    <property type="match status" value="1"/>
</dbReference>
<dbReference type="PATRIC" id="fig|1094979.3.peg.582"/>
<keyword evidence="4" id="KW-1185">Reference proteome</keyword>
<dbReference type="Proteomes" id="UP000003208">
    <property type="component" value="Unassembled WGS sequence"/>
</dbReference>
<name>G6YP60_9GAMM</name>
<dbReference type="EMBL" id="AGTR01000013">
    <property type="protein sequence ID" value="EHJ06122.1"/>
    <property type="molecule type" value="Genomic_DNA"/>
</dbReference>